<keyword evidence="2 9" id="KW-0645">Protease</keyword>
<keyword evidence="7 9" id="KW-0482">Metalloprotease</keyword>
<dbReference type="EMBL" id="LT607409">
    <property type="protein sequence ID" value="SCE69021.1"/>
    <property type="molecule type" value="Genomic_DNA"/>
</dbReference>
<dbReference type="GO" id="GO:0071555">
    <property type="term" value="P:cell wall organization"/>
    <property type="evidence" value="ECO:0007669"/>
    <property type="project" value="UniProtKB-KW"/>
</dbReference>
<evidence type="ECO:0000313" key="11">
    <source>
        <dbReference type="Proteomes" id="UP000198224"/>
    </source>
</evidence>
<dbReference type="GO" id="GO:0008270">
    <property type="term" value="F:zinc ion binding"/>
    <property type="evidence" value="ECO:0007669"/>
    <property type="project" value="UniProtKB-UniRule"/>
</dbReference>
<evidence type="ECO:0000256" key="2">
    <source>
        <dbReference type="ARBA" id="ARBA00022670"/>
    </source>
</evidence>
<evidence type="ECO:0000256" key="9">
    <source>
        <dbReference type="HAMAP-Rule" id="MF_01924"/>
    </source>
</evidence>
<dbReference type="GO" id="GO:0006508">
    <property type="term" value="P:proteolysis"/>
    <property type="evidence" value="ECO:0007669"/>
    <property type="project" value="UniProtKB-KW"/>
</dbReference>
<dbReference type="SUPFAM" id="SSF55166">
    <property type="entry name" value="Hedgehog/DD-peptidase"/>
    <property type="match status" value="1"/>
</dbReference>
<feature type="site" description="Transition state stabilizer" evidence="9">
    <location>
        <position position="74"/>
    </location>
</feature>
<dbReference type="PANTHER" id="PTHR43126">
    <property type="entry name" value="D-ALANYL-D-ALANINE DIPEPTIDASE"/>
    <property type="match status" value="1"/>
</dbReference>
<keyword evidence="11" id="KW-1185">Reference proteome</keyword>
<feature type="binding site" evidence="9">
    <location>
        <position position="118"/>
    </location>
    <ligand>
        <name>Zn(2+)</name>
        <dbReference type="ChEBI" id="CHEBI:29105"/>
        <note>catalytic</note>
    </ligand>
</feature>
<feature type="binding site" evidence="9">
    <location>
        <position position="125"/>
    </location>
    <ligand>
        <name>Zn(2+)</name>
        <dbReference type="ChEBI" id="CHEBI:29105"/>
        <note>catalytic</note>
    </ligand>
</feature>
<gene>
    <name evidence="10" type="ORF">GA0070612_0266</name>
</gene>
<dbReference type="GO" id="GO:0160237">
    <property type="term" value="F:D-Ala-D-Ala dipeptidase activity"/>
    <property type="evidence" value="ECO:0007669"/>
    <property type="project" value="UniProtKB-EC"/>
</dbReference>
<dbReference type="HAMAP" id="MF_01924">
    <property type="entry name" value="A_A_dipeptidase"/>
    <property type="match status" value="1"/>
</dbReference>
<dbReference type="EC" id="3.4.13.22" evidence="9"/>
<comment type="function">
    <text evidence="9">Catalyzes hydrolysis of the D-alanyl-D-alanine dipeptide.</text>
</comment>
<keyword evidence="8" id="KW-0961">Cell wall biogenesis/degradation</keyword>
<keyword evidence="5 9" id="KW-0862">Zinc</keyword>
<dbReference type="CDD" id="cd14843">
    <property type="entry name" value="D-Ala-D-Ala_dipeptidase_like"/>
    <property type="match status" value="1"/>
</dbReference>
<dbReference type="AlphaFoldDB" id="A0A1C4UBI0"/>
<keyword evidence="6 9" id="KW-0224">Dipeptidase</keyword>
<dbReference type="Pfam" id="PF01427">
    <property type="entry name" value="Peptidase_M15"/>
    <property type="match status" value="1"/>
</dbReference>
<evidence type="ECO:0000256" key="5">
    <source>
        <dbReference type="ARBA" id="ARBA00022833"/>
    </source>
</evidence>
<dbReference type="Proteomes" id="UP000198224">
    <property type="component" value="Chromosome I"/>
</dbReference>
<evidence type="ECO:0000256" key="7">
    <source>
        <dbReference type="ARBA" id="ARBA00023049"/>
    </source>
</evidence>
<evidence type="ECO:0000256" key="4">
    <source>
        <dbReference type="ARBA" id="ARBA00022801"/>
    </source>
</evidence>
<dbReference type="Gene3D" id="3.30.1380.10">
    <property type="match status" value="1"/>
</dbReference>
<dbReference type="PANTHER" id="PTHR43126:SF2">
    <property type="entry name" value="D-ALANYL-D-ALANINE DIPEPTIDASE"/>
    <property type="match status" value="1"/>
</dbReference>
<accession>A0A1C4UBI0</accession>
<sequence>MILLSDPRVAAVPSSDDGDPLLDLRALPELRLDGRAADPAGAYARLRAGVVDRLLAAQRALPAGLRLLVVEGYRPYQSQLAIFTGYRDELRRRHPDWSPERLHRETTKFVSPVEVAPHSTGGAVDLTLCTDDGVELDLGTAIDATPEDSADACFTDAPTISATARRNRQIMVDALGGAGMVNYPTEWWHWSYGDRYWALITGAPRTRYGPVDLTVARSVPVPAER</sequence>
<feature type="active site" description="Proton donor/acceptor" evidence="9">
    <location>
        <position position="186"/>
    </location>
</feature>
<evidence type="ECO:0000256" key="3">
    <source>
        <dbReference type="ARBA" id="ARBA00022723"/>
    </source>
</evidence>
<dbReference type="GO" id="GO:0008237">
    <property type="term" value="F:metallopeptidase activity"/>
    <property type="evidence" value="ECO:0007669"/>
    <property type="project" value="UniProtKB-KW"/>
</dbReference>
<feature type="binding site" evidence="9">
    <location>
        <position position="189"/>
    </location>
    <ligand>
        <name>Zn(2+)</name>
        <dbReference type="ChEBI" id="CHEBI:29105"/>
        <note>catalytic</note>
    </ligand>
</feature>
<comment type="catalytic activity">
    <reaction evidence="1 9">
        <text>D-alanyl-D-alanine + H2O = 2 D-alanine</text>
        <dbReference type="Rhea" id="RHEA:20661"/>
        <dbReference type="ChEBI" id="CHEBI:15377"/>
        <dbReference type="ChEBI" id="CHEBI:57416"/>
        <dbReference type="ChEBI" id="CHEBI:57822"/>
        <dbReference type="EC" id="3.4.13.22"/>
    </reaction>
</comment>
<evidence type="ECO:0000313" key="10">
    <source>
        <dbReference type="EMBL" id="SCE69021.1"/>
    </source>
</evidence>
<dbReference type="InterPro" id="IPR000755">
    <property type="entry name" value="A_A_dipeptidase"/>
</dbReference>
<dbReference type="RefSeq" id="WP_088986244.1">
    <property type="nucleotide sequence ID" value="NZ_LT607409.1"/>
</dbReference>
<evidence type="ECO:0000256" key="6">
    <source>
        <dbReference type="ARBA" id="ARBA00022997"/>
    </source>
</evidence>
<organism evidence="10 11">
    <name type="scientific">Micromonospora chokoriensis</name>
    <dbReference type="NCBI Taxonomy" id="356851"/>
    <lineage>
        <taxon>Bacteria</taxon>
        <taxon>Bacillati</taxon>
        <taxon>Actinomycetota</taxon>
        <taxon>Actinomycetes</taxon>
        <taxon>Micromonosporales</taxon>
        <taxon>Micromonosporaceae</taxon>
        <taxon>Micromonospora</taxon>
    </lineage>
</organism>
<reference evidence="11" key="1">
    <citation type="submission" date="2016-06" db="EMBL/GenBank/DDBJ databases">
        <authorList>
            <person name="Varghese N."/>
            <person name="Submissions Spin"/>
        </authorList>
    </citation>
    <scope>NUCLEOTIDE SEQUENCE [LARGE SCALE GENOMIC DNA]</scope>
    <source>
        <strain evidence="11">DSM 45160</strain>
    </source>
</reference>
<dbReference type="InterPro" id="IPR009045">
    <property type="entry name" value="Zn_M74/Hedgehog-like"/>
</dbReference>
<keyword evidence="3 9" id="KW-0479">Metal-binding</keyword>
<comment type="cofactor">
    <cofactor evidence="9">
        <name>Zn(2+)</name>
        <dbReference type="ChEBI" id="CHEBI:29105"/>
    </cofactor>
    <text evidence="9">Binds 1 zinc ion per subunit.</text>
</comment>
<dbReference type="eggNOG" id="COG2173">
    <property type="taxonomic scope" value="Bacteria"/>
</dbReference>
<keyword evidence="4 9" id="KW-0378">Hydrolase</keyword>
<name>A0A1C4UBI0_9ACTN</name>
<proteinExistence type="inferred from homology"/>
<evidence type="ECO:0000256" key="8">
    <source>
        <dbReference type="ARBA" id="ARBA00023316"/>
    </source>
</evidence>
<comment type="similarity">
    <text evidence="9">Belongs to the peptidase M15D family.</text>
</comment>
<evidence type="ECO:0000256" key="1">
    <source>
        <dbReference type="ARBA" id="ARBA00001362"/>
    </source>
</evidence>
<protein>
    <recommendedName>
        <fullName evidence="9">D-alanyl-D-alanine dipeptidase</fullName>
        <shortName evidence="9">D-Ala-D-Ala dipeptidase</shortName>
        <ecNumber evidence="9">3.4.13.22</ecNumber>
    </recommendedName>
</protein>